<dbReference type="InterPro" id="IPR052931">
    <property type="entry name" value="Prophage_regulatory_activator"/>
</dbReference>
<name>A0ABQ1T2E0_9GAMM</name>
<dbReference type="PANTHER" id="PTHR36154">
    <property type="entry name" value="DNA-BINDING TRANSCRIPTIONAL ACTIVATOR ALPA"/>
    <property type="match status" value="1"/>
</dbReference>
<reference evidence="2" key="1">
    <citation type="journal article" date="2019" name="Int. J. Syst. Evol. Microbiol.">
        <title>The Global Catalogue of Microorganisms (GCM) 10K type strain sequencing project: providing services to taxonomists for standard genome sequencing and annotation.</title>
        <authorList>
            <consortium name="The Broad Institute Genomics Platform"/>
            <consortium name="The Broad Institute Genome Sequencing Center for Infectious Disease"/>
            <person name="Wu L."/>
            <person name="Ma J."/>
        </authorList>
    </citation>
    <scope>NUCLEOTIDE SEQUENCE [LARGE SCALE GENOMIC DNA]</scope>
    <source>
        <strain evidence="2">CGMCC 1.15394</strain>
    </source>
</reference>
<gene>
    <name evidence="1" type="ORF">GCM10008027_00810</name>
</gene>
<dbReference type="RefSeq" id="WP_036967255.1">
    <property type="nucleotide sequence ID" value="NZ_BMIT01000001.1"/>
</dbReference>
<evidence type="ECO:0000313" key="2">
    <source>
        <dbReference type="Proteomes" id="UP000638462"/>
    </source>
</evidence>
<dbReference type="Gene3D" id="1.10.238.160">
    <property type="match status" value="1"/>
</dbReference>
<evidence type="ECO:0008006" key="3">
    <source>
        <dbReference type="Google" id="ProtNLM"/>
    </source>
</evidence>
<dbReference type="InterPro" id="IPR010260">
    <property type="entry name" value="AlpA"/>
</dbReference>
<dbReference type="Proteomes" id="UP000638462">
    <property type="component" value="Unassembled WGS sequence"/>
</dbReference>
<comment type="caution">
    <text evidence="1">The sequence shown here is derived from an EMBL/GenBank/DDBJ whole genome shotgun (WGS) entry which is preliminary data.</text>
</comment>
<accession>A0ABQ1T2E0</accession>
<evidence type="ECO:0000313" key="1">
    <source>
        <dbReference type="EMBL" id="GGE79964.1"/>
    </source>
</evidence>
<dbReference type="Pfam" id="PF05930">
    <property type="entry name" value="Phage_AlpA"/>
    <property type="match status" value="1"/>
</dbReference>
<dbReference type="PANTHER" id="PTHR36154:SF1">
    <property type="entry name" value="DNA-BINDING TRANSCRIPTIONAL ACTIVATOR ALPA"/>
    <property type="match status" value="1"/>
</dbReference>
<keyword evidence="2" id="KW-1185">Reference proteome</keyword>
<proteinExistence type="predicted"/>
<organism evidence="1 2">
    <name type="scientific">Pseudoalteromonas gelatinilytica</name>
    <dbReference type="NCBI Taxonomy" id="1703256"/>
    <lineage>
        <taxon>Bacteria</taxon>
        <taxon>Pseudomonadati</taxon>
        <taxon>Pseudomonadota</taxon>
        <taxon>Gammaproteobacteria</taxon>
        <taxon>Alteromonadales</taxon>
        <taxon>Pseudoalteromonadaceae</taxon>
        <taxon>Pseudoalteromonas</taxon>
    </lineage>
</organism>
<sequence>MNSKDKKAIVMLLDNIELRSKHTIAELQLLVRQIDSIKELIHRNDVQQPNYEQIKELVQNETPSPRPTSPNDLIRREEVITMTGLSRSTIYTLMKNSEFPLSIKLSERSVAWRRGDIQNWISNKIASNN</sequence>
<dbReference type="EMBL" id="BMIT01000001">
    <property type="protein sequence ID" value="GGE79964.1"/>
    <property type="molecule type" value="Genomic_DNA"/>
</dbReference>
<protein>
    <recommendedName>
        <fullName evidence="3">AlpA family phage regulatory protein</fullName>
    </recommendedName>
</protein>